<dbReference type="PANTHER" id="PTHR45985:SF8">
    <property type="entry name" value="CHITIN DEACETYLASE-LIKE 9, ISOFORM A"/>
    <property type="match status" value="1"/>
</dbReference>
<protein>
    <submittedName>
        <fullName evidence="4">Uncharacterized protein LOC106173983</fullName>
    </submittedName>
</protein>
<dbReference type="Gene3D" id="3.20.20.370">
    <property type="entry name" value="Glycoside hydrolase/deacetylase"/>
    <property type="match status" value="1"/>
</dbReference>
<feature type="signal peptide" evidence="2">
    <location>
        <begin position="1"/>
        <end position="27"/>
    </location>
</feature>
<evidence type="ECO:0000313" key="4">
    <source>
        <dbReference type="RefSeq" id="XP_013410794.1"/>
    </source>
</evidence>
<dbReference type="InterPro" id="IPR052740">
    <property type="entry name" value="CE4"/>
</dbReference>
<dbReference type="InterPro" id="IPR011330">
    <property type="entry name" value="Glyco_hydro/deAcase_b/a-brl"/>
</dbReference>
<dbReference type="SUPFAM" id="SSF88713">
    <property type="entry name" value="Glycoside hydrolase/deacetylase"/>
    <property type="match status" value="1"/>
</dbReference>
<feature type="region of interest" description="Disordered" evidence="1">
    <location>
        <begin position="375"/>
        <end position="404"/>
    </location>
</feature>
<dbReference type="GeneID" id="106173983"/>
<dbReference type="FunCoup" id="A0A1S3JLK8">
    <property type="interactions" value="3"/>
</dbReference>
<dbReference type="RefSeq" id="XP_013410794.1">
    <property type="nucleotide sequence ID" value="XM_013555340.1"/>
</dbReference>
<dbReference type="KEGG" id="lak:106173983"/>
<name>A0A1S3JLK8_LINAN</name>
<dbReference type="Proteomes" id="UP000085678">
    <property type="component" value="Unplaced"/>
</dbReference>
<gene>
    <name evidence="4" type="primary">LOC106173983</name>
</gene>
<feature type="chain" id="PRO_5010310111" evidence="2">
    <location>
        <begin position="28"/>
        <end position="432"/>
    </location>
</feature>
<accession>A0A1S3JLK8</accession>
<reference evidence="4" key="1">
    <citation type="submission" date="2025-08" db="UniProtKB">
        <authorList>
            <consortium name="RefSeq"/>
        </authorList>
    </citation>
    <scope>IDENTIFICATION</scope>
    <source>
        <tissue evidence="4">Gonads</tissue>
    </source>
</reference>
<keyword evidence="3" id="KW-1185">Reference proteome</keyword>
<feature type="compositionally biased region" description="Low complexity" evidence="1">
    <location>
        <begin position="376"/>
        <end position="385"/>
    </location>
</feature>
<evidence type="ECO:0000313" key="3">
    <source>
        <dbReference type="Proteomes" id="UP000085678"/>
    </source>
</evidence>
<dbReference type="GO" id="GO:0005975">
    <property type="term" value="P:carbohydrate metabolic process"/>
    <property type="evidence" value="ECO:0007669"/>
    <property type="project" value="InterPro"/>
</dbReference>
<dbReference type="OrthoDB" id="504708at2759"/>
<evidence type="ECO:0000256" key="1">
    <source>
        <dbReference type="SAM" id="MobiDB-lite"/>
    </source>
</evidence>
<feature type="compositionally biased region" description="Polar residues" evidence="1">
    <location>
        <begin position="386"/>
        <end position="395"/>
    </location>
</feature>
<keyword evidence="2" id="KW-0732">Signal</keyword>
<evidence type="ECO:0000256" key="2">
    <source>
        <dbReference type="SAM" id="SignalP"/>
    </source>
</evidence>
<dbReference type="OMA" id="YWAMASA"/>
<dbReference type="AlphaFoldDB" id="A0A1S3JLK8"/>
<sequence>MAKTELTSRVALSVIIWACLAVPGALGELCSELNCMPPHCRCPSTQAPFSLPPGDIPQLVVFSFDGPVTPKYVDFYQRLFPGDLVNPNNCSAGVTLFVSNAGEEGRIRTDYASVQKLYRLGYEIGVNSMSMKRPEMFWNDATYEEYVKEMVGQRYLLSLKARIPPGEIRGLRVPYLQPGGNNQFRMMADKKFMYDSSLVTGPVTEDATANQPAVFPYTLDVPPEKYLCDIAPGNCPTDPFPGIWEFPLNRLFSTHGTPCAVADDCQTYPADDTFRYLMKNFLRHYNGQRAPLGLFIRPTWFEKKNYTLAGVGAFLKNITARRDVWVVTMAQAIEWMKAPKSNSQLLMASGDCNVNPPLLANNATLDIIDLYDPEDTSSTSTTPTTAKQGKTTASSPAHGGRQIDSRNRANSEMFYFKLLAFICSLLVYHLIL</sequence>
<organism evidence="3 4">
    <name type="scientific">Lingula anatina</name>
    <name type="common">Brachiopod</name>
    <name type="synonym">Lingula unguis</name>
    <dbReference type="NCBI Taxonomy" id="7574"/>
    <lineage>
        <taxon>Eukaryota</taxon>
        <taxon>Metazoa</taxon>
        <taxon>Spiralia</taxon>
        <taxon>Lophotrochozoa</taxon>
        <taxon>Brachiopoda</taxon>
        <taxon>Linguliformea</taxon>
        <taxon>Lingulata</taxon>
        <taxon>Lingulida</taxon>
        <taxon>Linguloidea</taxon>
        <taxon>Lingulidae</taxon>
        <taxon>Lingula</taxon>
    </lineage>
</organism>
<proteinExistence type="predicted"/>
<dbReference type="InParanoid" id="A0A1S3JLK8"/>
<dbReference type="PANTHER" id="PTHR45985">
    <property type="match status" value="1"/>
</dbReference>